<sequence>MTVAPVIRRIAFSGKKSRHTPTDRICVFKNQTATMFAFQDSEQQQLQKLIRDKFITRVRAFALYVAALRLLPTVFWIFSSETPKNQISA</sequence>
<dbReference type="EMBL" id="NWUJ01000012">
    <property type="protein sequence ID" value="PFH32222.1"/>
    <property type="molecule type" value="Genomic_DNA"/>
</dbReference>
<feature type="transmembrane region" description="Helical" evidence="1">
    <location>
        <begin position="58"/>
        <end position="78"/>
    </location>
</feature>
<keyword evidence="1" id="KW-1133">Transmembrane helix</keyword>
<evidence type="ECO:0000256" key="1">
    <source>
        <dbReference type="SAM" id="Phobius"/>
    </source>
</evidence>
<evidence type="ECO:0000313" key="3">
    <source>
        <dbReference type="Proteomes" id="UP000224006"/>
    </source>
</evidence>
<organism evidence="2 3">
    <name type="scientific">Besnoitia besnoiti</name>
    <name type="common">Apicomplexan protozoan</name>
    <dbReference type="NCBI Taxonomy" id="94643"/>
    <lineage>
        <taxon>Eukaryota</taxon>
        <taxon>Sar</taxon>
        <taxon>Alveolata</taxon>
        <taxon>Apicomplexa</taxon>
        <taxon>Conoidasida</taxon>
        <taxon>Coccidia</taxon>
        <taxon>Eucoccidiorida</taxon>
        <taxon>Eimeriorina</taxon>
        <taxon>Sarcocystidae</taxon>
        <taxon>Besnoitia</taxon>
    </lineage>
</organism>
<protein>
    <recommendedName>
        <fullName evidence="4">Transmembrane protein</fullName>
    </recommendedName>
</protein>
<accession>A0A2A9MA13</accession>
<reference evidence="2 3" key="1">
    <citation type="submission" date="2017-09" db="EMBL/GenBank/DDBJ databases">
        <title>Genome sequencing of Besnoitia besnoiti strain Bb-Ger1.</title>
        <authorList>
            <person name="Schares G."/>
            <person name="Venepally P."/>
            <person name="Lorenzi H.A."/>
        </authorList>
    </citation>
    <scope>NUCLEOTIDE SEQUENCE [LARGE SCALE GENOMIC DNA]</scope>
    <source>
        <strain evidence="2 3">Bb-Ger1</strain>
    </source>
</reference>
<dbReference type="KEGG" id="bbes:BESB_021630"/>
<comment type="caution">
    <text evidence="2">The sequence shown here is derived from an EMBL/GenBank/DDBJ whole genome shotgun (WGS) entry which is preliminary data.</text>
</comment>
<keyword evidence="1" id="KW-0472">Membrane</keyword>
<evidence type="ECO:0000313" key="2">
    <source>
        <dbReference type="EMBL" id="PFH32222.1"/>
    </source>
</evidence>
<gene>
    <name evidence="2" type="ORF">BESB_021630</name>
</gene>
<evidence type="ECO:0008006" key="4">
    <source>
        <dbReference type="Google" id="ProtNLM"/>
    </source>
</evidence>
<name>A0A2A9MA13_BESBE</name>
<dbReference type="VEuPathDB" id="ToxoDB:BESB_021630"/>
<dbReference type="Proteomes" id="UP000224006">
    <property type="component" value="Chromosome XI"/>
</dbReference>
<keyword evidence="3" id="KW-1185">Reference proteome</keyword>
<dbReference type="GeneID" id="40307224"/>
<proteinExistence type="predicted"/>
<keyword evidence="1" id="KW-0812">Transmembrane</keyword>
<dbReference type="AlphaFoldDB" id="A0A2A9MA13"/>
<dbReference type="RefSeq" id="XP_029216231.1">
    <property type="nucleotide sequence ID" value="XM_029360872.1"/>
</dbReference>